<feature type="binding site" evidence="6">
    <location>
        <begin position="641"/>
        <end position="642"/>
    </location>
    <ligand>
        <name>carbamoyl phosphate</name>
        <dbReference type="ChEBI" id="CHEBI:58228"/>
    </ligand>
</feature>
<evidence type="ECO:0000259" key="9">
    <source>
        <dbReference type="PROSITE" id="PS51635"/>
    </source>
</evidence>
<dbReference type="CDD" id="cd07209">
    <property type="entry name" value="Pat_hypo_Ecoli_Z1214_like"/>
    <property type="match status" value="1"/>
</dbReference>
<keyword evidence="8" id="KW-0378">Hydrolase</keyword>
<accession>A0A9D2NWC8</accession>
<dbReference type="InterPro" id="IPR006130">
    <property type="entry name" value="Asp/Orn_carbamoylTrfase"/>
</dbReference>
<dbReference type="InterPro" id="IPR006131">
    <property type="entry name" value="Asp_carbamoyltransf_Asp/Orn-bd"/>
</dbReference>
<comment type="catalytic activity">
    <reaction evidence="5 6">
        <text>carbamoyl phosphate + L-ornithine = L-citrulline + phosphate + H(+)</text>
        <dbReference type="Rhea" id="RHEA:19513"/>
        <dbReference type="ChEBI" id="CHEBI:15378"/>
        <dbReference type="ChEBI" id="CHEBI:43474"/>
        <dbReference type="ChEBI" id="CHEBI:46911"/>
        <dbReference type="ChEBI" id="CHEBI:57743"/>
        <dbReference type="ChEBI" id="CHEBI:58228"/>
        <dbReference type="EC" id="2.1.3.3"/>
    </reaction>
</comment>
<dbReference type="PANTHER" id="PTHR45753:SF2">
    <property type="entry name" value="ORNITHINE CARBAMOYLTRANSFERASE"/>
    <property type="match status" value="1"/>
</dbReference>
<dbReference type="InterPro" id="IPR006132">
    <property type="entry name" value="Asp/Orn_carbamoyltranf_P-bd"/>
</dbReference>
<reference evidence="10" key="1">
    <citation type="journal article" date="2021" name="PeerJ">
        <title>Extensive microbial diversity within the chicken gut microbiome revealed by metagenomics and culture.</title>
        <authorList>
            <person name="Gilroy R."/>
            <person name="Ravi A."/>
            <person name="Getino M."/>
            <person name="Pursley I."/>
            <person name="Horton D.L."/>
            <person name="Alikhan N.F."/>
            <person name="Baker D."/>
            <person name="Gharbi K."/>
            <person name="Hall N."/>
            <person name="Watson M."/>
            <person name="Adriaenssens E.M."/>
            <person name="Foster-Nyarko E."/>
            <person name="Jarju S."/>
            <person name="Secka A."/>
            <person name="Antonio M."/>
            <person name="Oren A."/>
            <person name="Chaudhuri R.R."/>
            <person name="La Ragione R."/>
            <person name="Hildebrand F."/>
            <person name="Pallen M.J."/>
        </authorList>
    </citation>
    <scope>NUCLEOTIDE SEQUENCE</scope>
    <source>
        <strain evidence="10">ChiGjej1B1-1692</strain>
    </source>
</reference>
<dbReference type="NCBIfam" id="NF001986">
    <property type="entry name" value="PRK00779.1"/>
    <property type="match status" value="1"/>
</dbReference>
<comment type="function">
    <text evidence="1">Reversibly catalyzes the transfer of the carbamoyl group from carbamoyl phosphate (CP) to the N(epsilon) atom of ornithine (ORN) to produce L-citrulline.</text>
</comment>
<dbReference type="PRINTS" id="PR00102">
    <property type="entry name" value="OTCASE"/>
</dbReference>
<evidence type="ECO:0000256" key="5">
    <source>
        <dbReference type="ARBA" id="ARBA00048772"/>
    </source>
</evidence>
<evidence type="ECO:0000256" key="3">
    <source>
        <dbReference type="ARBA" id="ARBA00022679"/>
    </source>
</evidence>
<dbReference type="FunFam" id="3.40.50.1370:FF:000008">
    <property type="entry name" value="Ornithine carbamoyltransferase"/>
    <property type="match status" value="1"/>
</dbReference>
<dbReference type="GO" id="GO:0019240">
    <property type="term" value="P:citrulline biosynthetic process"/>
    <property type="evidence" value="ECO:0007669"/>
    <property type="project" value="TreeGrafter"/>
</dbReference>
<evidence type="ECO:0000256" key="4">
    <source>
        <dbReference type="ARBA" id="ARBA00023098"/>
    </source>
</evidence>
<dbReference type="EC" id="2.1.3.3" evidence="6 7"/>
<dbReference type="SUPFAM" id="SSF52151">
    <property type="entry name" value="FabD/lysophospholipase-like"/>
    <property type="match status" value="1"/>
</dbReference>
<keyword evidence="4 8" id="KW-0443">Lipid metabolism</keyword>
<feature type="binding site" evidence="6">
    <location>
        <begin position="504"/>
        <end position="507"/>
    </location>
    <ligand>
        <name>carbamoyl phosphate</name>
        <dbReference type="ChEBI" id="CHEBI:58228"/>
    </ligand>
</feature>
<feature type="binding site" evidence="6">
    <location>
        <begin position="604"/>
        <end position="605"/>
    </location>
    <ligand>
        <name>L-ornithine</name>
        <dbReference type="ChEBI" id="CHEBI:46911"/>
    </ligand>
</feature>
<organism evidence="10 11">
    <name type="scientific">Candidatus Mediterraneibacter faecigallinarum</name>
    <dbReference type="NCBI Taxonomy" id="2838669"/>
    <lineage>
        <taxon>Bacteria</taxon>
        <taxon>Bacillati</taxon>
        <taxon>Bacillota</taxon>
        <taxon>Clostridia</taxon>
        <taxon>Lachnospirales</taxon>
        <taxon>Lachnospiraceae</taxon>
        <taxon>Mediterraneibacter</taxon>
    </lineage>
</organism>
<dbReference type="NCBIfam" id="TIGR00658">
    <property type="entry name" value="orni_carb_tr"/>
    <property type="match status" value="1"/>
</dbReference>
<feature type="short sequence motif" description="GXSXG" evidence="8">
    <location>
        <begin position="44"/>
        <end position="48"/>
    </location>
</feature>
<dbReference type="InterPro" id="IPR002292">
    <property type="entry name" value="Orn/put_carbamltrans"/>
</dbReference>
<dbReference type="Pfam" id="PF01734">
    <property type="entry name" value="Patatin"/>
    <property type="match status" value="1"/>
</dbReference>
<dbReference type="InterPro" id="IPR036901">
    <property type="entry name" value="Asp/Orn_carbamoylTrfase_sf"/>
</dbReference>
<dbReference type="Proteomes" id="UP000823894">
    <property type="component" value="Unassembled WGS sequence"/>
</dbReference>
<feature type="binding site" evidence="6">
    <location>
        <position position="686"/>
    </location>
    <ligand>
        <name>carbamoyl phosphate</name>
        <dbReference type="ChEBI" id="CHEBI:58228"/>
    </ligand>
</feature>
<gene>
    <name evidence="10" type="primary">argF</name>
    <name evidence="10" type="ORF">H9757_11550</name>
</gene>
<protein>
    <recommendedName>
        <fullName evidence="6 7">Ornithine carbamoyltransferase</fullName>
        <shortName evidence="6">OTCase</shortName>
        <ecNumber evidence="6 7">2.1.3.3</ecNumber>
    </recommendedName>
</protein>
<dbReference type="PROSITE" id="PS51635">
    <property type="entry name" value="PNPLA"/>
    <property type="match status" value="1"/>
</dbReference>
<feature type="active site" description="Nucleophile" evidence="8">
    <location>
        <position position="46"/>
    </location>
</feature>
<feature type="binding site" evidence="6">
    <location>
        <position position="536"/>
    </location>
    <ligand>
        <name>L-ornithine</name>
        <dbReference type="ChEBI" id="CHEBI:46911"/>
    </ligand>
</feature>
<dbReference type="InterPro" id="IPR024904">
    <property type="entry name" value="OTCase_ArgI"/>
</dbReference>
<dbReference type="EMBL" id="DWWK01000191">
    <property type="protein sequence ID" value="HJC39677.1"/>
    <property type="molecule type" value="Genomic_DNA"/>
</dbReference>
<dbReference type="InterPro" id="IPR016035">
    <property type="entry name" value="Acyl_Trfase/lysoPLipase"/>
</dbReference>
<evidence type="ECO:0000256" key="1">
    <source>
        <dbReference type="ARBA" id="ARBA00003822"/>
    </source>
</evidence>
<evidence type="ECO:0000256" key="7">
    <source>
        <dbReference type="NCBIfam" id="TIGR00658"/>
    </source>
</evidence>
<dbReference type="GO" id="GO:0016787">
    <property type="term" value="F:hydrolase activity"/>
    <property type="evidence" value="ECO:0007669"/>
    <property type="project" value="UniProtKB-UniRule"/>
</dbReference>
<dbReference type="HAMAP" id="MF_01109">
    <property type="entry name" value="OTCase"/>
    <property type="match status" value="1"/>
</dbReference>
<evidence type="ECO:0000313" key="11">
    <source>
        <dbReference type="Proteomes" id="UP000823894"/>
    </source>
</evidence>
<dbReference type="SUPFAM" id="SSF53671">
    <property type="entry name" value="Aspartate/ornithine carbamoyltransferase"/>
    <property type="match status" value="1"/>
</dbReference>
<dbReference type="InterPro" id="IPR002641">
    <property type="entry name" value="PNPLA_dom"/>
</dbReference>
<reference evidence="10" key="2">
    <citation type="submission" date="2021-04" db="EMBL/GenBank/DDBJ databases">
        <authorList>
            <person name="Gilroy R."/>
        </authorList>
    </citation>
    <scope>NUCLEOTIDE SEQUENCE</scope>
    <source>
        <strain evidence="10">ChiGjej1B1-1692</strain>
    </source>
</reference>
<evidence type="ECO:0000256" key="8">
    <source>
        <dbReference type="PROSITE-ProRule" id="PRU01161"/>
    </source>
</evidence>
<proteinExistence type="inferred from homology"/>
<evidence type="ECO:0000313" key="10">
    <source>
        <dbReference type="EMBL" id="HJC39677.1"/>
    </source>
</evidence>
<comment type="subcellular location">
    <subcellularLocation>
        <location evidence="6">Cytoplasm</location>
    </subcellularLocation>
</comment>
<dbReference type="Pfam" id="PF00185">
    <property type="entry name" value="OTCace"/>
    <property type="match status" value="1"/>
</dbReference>
<dbReference type="GO" id="GO:0016042">
    <property type="term" value="P:lipid catabolic process"/>
    <property type="evidence" value="ECO:0007669"/>
    <property type="project" value="UniProtKB-UniRule"/>
</dbReference>
<keyword evidence="3 6" id="KW-0808">Transferase</keyword>
<dbReference type="AlphaFoldDB" id="A0A9D2NWC8"/>
<keyword evidence="8" id="KW-0442">Lipid degradation</keyword>
<feature type="binding site" evidence="6">
    <location>
        <position position="477"/>
    </location>
    <ligand>
        <name>carbamoyl phosphate</name>
        <dbReference type="ChEBI" id="CHEBI:58228"/>
    </ligand>
</feature>
<feature type="binding site" evidence="6">
    <location>
        <begin position="426"/>
        <end position="429"/>
    </location>
    <ligand>
        <name>carbamoyl phosphate</name>
        <dbReference type="ChEBI" id="CHEBI:58228"/>
    </ligand>
</feature>
<keyword evidence="6" id="KW-0963">Cytoplasm</keyword>
<dbReference type="GO" id="GO:0016597">
    <property type="term" value="F:amino acid binding"/>
    <property type="evidence" value="ECO:0007669"/>
    <property type="project" value="InterPro"/>
</dbReference>
<dbReference type="PANTHER" id="PTHR45753">
    <property type="entry name" value="ORNITHINE CARBAMOYLTRANSFERASE, MITOCHONDRIAL"/>
    <property type="match status" value="1"/>
</dbReference>
<name>A0A9D2NWC8_9FIRM</name>
<feature type="domain" description="PNPLA" evidence="9">
    <location>
        <begin position="13"/>
        <end position="198"/>
    </location>
</feature>
<dbReference type="GO" id="GO:0042450">
    <property type="term" value="P:L-arginine biosynthetic process via ornithine"/>
    <property type="evidence" value="ECO:0007669"/>
    <property type="project" value="UniProtKB-UniRule"/>
</dbReference>
<feature type="binding site" evidence="6">
    <location>
        <position position="453"/>
    </location>
    <ligand>
        <name>carbamoyl phosphate</name>
        <dbReference type="ChEBI" id="CHEBI:58228"/>
    </ligand>
</feature>
<comment type="caution">
    <text evidence="10">The sequence shown here is derived from an EMBL/GenBank/DDBJ whole genome shotgun (WGS) entry which is preliminary data.</text>
</comment>
<feature type="binding site" evidence="6">
    <location>
        <position position="600"/>
    </location>
    <ligand>
        <name>L-ornithine</name>
        <dbReference type="ChEBI" id="CHEBI:46911"/>
    </ligand>
</feature>
<dbReference type="PRINTS" id="PR00100">
    <property type="entry name" value="AOTCASE"/>
</dbReference>
<dbReference type="Gene3D" id="3.40.50.1370">
    <property type="entry name" value="Aspartate/ornithine carbamoyltransferase"/>
    <property type="match status" value="2"/>
</dbReference>
<dbReference type="GO" id="GO:0005737">
    <property type="term" value="C:cytoplasm"/>
    <property type="evidence" value="ECO:0007669"/>
    <property type="project" value="UniProtKB-SubCell"/>
</dbReference>
<dbReference type="NCBIfam" id="NF003286">
    <property type="entry name" value="PRK04284.1"/>
    <property type="match status" value="1"/>
</dbReference>
<dbReference type="GO" id="GO:0004585">
    <property type="term" value="F:ornithine carbamoyltransferase activity"/>
    <property type="evidence" value="ECO:0007669"/>
    <property type="project" value="UniProtKB-UniRule"/>
</dbReference>
<evidence type="ECO:0000256" key="2">
    <source>
        <dbReference type="ARBA" id="ARBA00007805"/>
    </source>
</evidence>
<sequence length="702" mass="79829">MRPLIDLTKEYGLVLDGGGARGAYQIGAWKALREAGVKIAAVAGTSVGALNGALICMDDAEKAEKIWSEMQFSRVMSVDDEWMKQLFQGEQKLGDILTELRKILRDGGVDVGPLRKLIHENVDEEKIRKCGKEFCMVTFSLSDMKELELSISDIPEGRLEDFLLASAYLLGFKNEPMEDGKRYIDGGVVNNVPADVLVKRGYTDLIEIRIYGPGREPRVRLPEDGEIYRIGPRVKLGSIIEFERERSRQNMKIGYYDAKRMLYGLEGIIYYIDQEHSDEWYERRMREITDIEKAELAFVLKIGPGYTDKVLYMAVLEAAAKLMRVPKYCIYTVDELRKLVRERYERLADFEEMEGLPGFMDTFYKIERDRMMNLKGRNFLTLKDFTPEEITYLIDLSADVKEKKKNGVPVDHYKGKNVALIFEKDSTRTRCAFEVAAHDMGMGTTYLGPTGSQIGKKESIEDTARVLGRMFDGIEYRGFGQDIVEDLAKYAGVPVWNGLTNEYHPTQMLADMLTIRENFGKLKGLKLVYMGDARYNMGNSLMVACSKLGLDFVACTTEKYFPDAELVAQCQEYAKESGATITLTDDVKAGTKNADVIYTDVWVSMGEPDEVWEERIRELTPYKVTKEVMANAKKDAIFLHCLPAFHDLKTKIGRQMGERFGIEDMEVTDEVFESEQSKVFDEAENRMHTIKAVMMATLGVEE</sequence>
<feature type="short sequence motif" description="DGA/G" evidence="8">
    <location>
        <begin position="185"/>
        <end position="187"/>
    </location>
</feature>
<dbReference type="Gene3D" id="3.40.1090.10">
    <property type="entry name" value="Cytosolic phospholipase A2 catalytic domain"/>
    <property type="match status" value="1"/>
</dbReference>
<comment type="similarity">
    <text evidence="2 6">Belongs to the aspartate/ornithine carbamoyltransferase superfamily. OTCase family.</text>
</comment>
<feature type="active site" description="Proton acceptor" evidence="8">
    <location>
        <position position="185"/>
    </location>
</feature>
<feature type="short sequence motif" description="GXGXXG" evidence="8">
    <location>
        <begin position="17"/>
        <end position="22"/>
    </location>
</feature>
<evidence type="ECO:0000256" key="6">
    <source>
        <dbReference type="HAMAP-Rule" id="MF_01109"/>
    </source>
</evidence>
<dbReference type="Pfam" id="PF02729">
    <property type="entry name" value="OTCace_N"/>
    <property type="match status" value="1"/>
</dbReference>
<dbReference type="PROSITE" id="PS00097">
    <property type="entry name" value="CARBAMOYLTRANSFERASE"/>
    <property type="match status" value="1"/>
</dbReference>